<accession>A0A2T3Z0A7</accession>
<evidence type="ECO:0008006" key="3">
    <source>
        <dbReference type="Google" id="ProtNLM"/>
    </source>
</evidence>
<dbReference type="STRING" id="1042311.A0A2T3Z0A7"/>
<keyword evidence="2" id="KW-1185">Reference proteome</keyword>
<evidence type="ECO:0000313" key="1">
    <source>
        <dbReference type="EMBL" id="PTB38262.1"/>
    </source>
</evidence>
<reference evidence="1 2" key="1">
    <citation type="submission" date="2016-07" db="EMBL/GenBank/DDBJ databases">
        <title>Multiple horizontal gene transfer events from other fungi enriched the ability of initially mycotrophic Trichoderma (Ascomycota) to feed on dead plant biomass.</title>
        <authorList>
            <consortium name="DOE Joint Genome Institute"/>
            <person name="Aerts A."/>
            <person name="Atanasova L."/>
            <person name="Chenthamara K."/>
            <person name="Zhang J."/>
            <person name="Grujic M."/>
            <person name="Henrissat B."/>
            <person name="Kuo A."/>
            <person name="Salamov A."/>
            <person name="Lipzen A."/>
            <person name="Labutti K."/>
            <person name="Barry K."/>
            <person name="Miao Y."/>
            <person name="Rahimi M.J."/>
            <person name="Shen Q."/>
            <person name="Grigoriev I.V."/>
            <person name="Kubicek C.P."/>
            <person name="Druzhinina I.S."/>
        </authorList>
    </citation>
    <scope>NUCLEOTIDE SEQUENCE [LARGE SCALE GENOMIC DNA]</scope>
    <source>
        <strain evidence="1 2">CBS 433.97</strain>
    </source>
</reference>
<sequence length="136" mass="16044">MVSTSLNTFLRRLLTIFLGCRKSDHLWCCGRWFENKKGTYSFRKHLRTHNPELSCMAPIESCNKKFKMFSTIKELNKHYRSSHRLWADANGIPDPSCFCEACGTTFTRPDNRRRHLKNLNFSKCAETIEQMENNDF</sequence>
<evidence type="ECO:0000313" key="2">
    <source>
        <dbReference type="Proteomes" id="UP000240493"/>
    </source>
</evidence>
<name>A0A2T3Z0A7_TRIA4</name>
<dbReference type="Gene3D" id="3.30.160.60">
    <property type="entry name" value="Classic Zinc Finger"/>
    <property type="match status" value="1"/>
</dbReference>
<gene>
    <name evidence="1" type="ORF">M441DRAFT_249473</name>
</gene>
<protein>
    <recommendedName>
        <fullName evidence="3">C2H2-type domain-containing protein</fullName>
    </recommendedName>
</protein>
<proteinExistence type="predicted"/>
<organism evidence="1 2">
    <name type="scientific">Trichoderma asperellum (strain ATCC 204424 / CBS 433.97 / NBRC 101777)</name>
    <dbReference type="NCBI Taxonomy" id="1042311"/>
    <lineage>
        <taxon>Eukaryota</taxon>
        <taxon>Fungi</taxon>
        <taxon>Dikarya</taxon>
        <taxon>Ascomycota</taxon>
        <taxon>Pezizomycotina</taxon>
        <taxon>Sordariomycetes</taxon>
        <taxon>Hypocreomycetidae</taxon>
        <taxon>Hypocreales</taxon>
        <taxon>Hypocreaceae</taxon>
        <taxon>Trichoderma</taxon>
    </lineage>
</organism>
<dbReference type="AlphaFoldDB" id="A0A2T3Z0A7"/>
<dbReference type="EMBL" id="KZ679266">
    <property type="protein sequence ID" value="PTB38262.1"/>
    <property type="molecule type" value="Genomic_DNA"/>
</dbReference>
<dbReference type="OrthoDB" id="4899871at2759"/>
<dbReference type="Proteomes" id="UP000240493">
    <property type="component" value="Unassembled WGS sequence"/>
</dbReference>